<organism evidence="2 3">
    <name type="scientific">Sulfobacillus acidophilus</name>
    <dbReference type="NCBI Taxonomy" id="53633"/>
    <lineage>
        <taxon>Bacteria</taxon>
        <taxon>Bacillati</taxon>
        <taxon>Bacillota</taxon>
        <taxon>Clostridia</taxon>
        <taxon>Eubacteriales</taxon>
        <taxon>Clostridiales Family XVII. Incertae Sedis</taxon>
        <taxon>Sulfobacillus</taxon>
    </lineage>
</organism>
<sequence length="191" mass="22021">MSVAGSIYIPTFDRIGQRLLQCLTDGGVGSRSWRWYRDHGYPVRSACDVERVPRELVEECVSRLRRDWRRWIWGESVCSWFLGPAGIVIGGPAMAFVLMAWSIEMGWAYGENMDDPDKLDYLRRVVPARLLTALGFPRHLLPLTQWAQFVATIVLWGFGPEVHAADVVMAAMRTEFRHQWEIRRVQPPFTV</sequence>
<keyword evidence="1" id="KW-0472">Membrane</keyword>
<protein>
    <submittedName>
        <fullName evidence="2">Uncharacterized protein</fullName>
    </submittedName>
</protein>
<feature type="transmembrane region" description="Helical" evidence="1">
    <location>
        <begin position="80"/>
        <end position="103"/>
    </location>
</feature>
<proteinExistence type="predicted"/>
<evidence type="ECO:0000313" key="2">
    <source>
        <dbReference type="EMBL" id="PSR20966.1"/>
    </source>
</evidence>
<dbReference type="Proteomes" id="UP000241848">
    <property type="component" value="Unassembled WGS sequence"/>
</dbReference>
<gene>
    <name evidence="2" type="ORF">C7B45_12785</name>
</gene>
<comment type="caution">
    <text evidence="2">The sequence shown here is derived from an EMBL/GenBank/DDBJ whole genome shotgun (WGS) entry which is preliminary data.</text>
</comment>
<name>A0A2T2WFF6_9FIRM</name>
<dbReference type="EMBL" id="PXYV01000046">
    <property type="protein sequence ID" value="PSR20966.1"/>
    <property type="molecule type" value="Genomic_DNA"/>
</dbReference>
<dbReference type="AlphaFoldDB" id="A0A2T2WFF6"/>
<accession>A0A2T2WFF6</accession>
<keyword evidence="1" id="KW-0812">Transmembrane</keyword>
<evidence type="ECO:0000256" key="1">
    <source>
        <dbReference type="SAM" id="Phobius"/>
    </source>
</evidence>
<evidence type="ECO:0000313" key="3">
    <source>
        <dbReference type="Proteomes" id="UP000241848"/>
    </source>
</evidence>
<reference evidence="2 3" key="1">
    <citation type="journal article" date="2014" name="BMC Genomics">
        <title>Comparison of environmental and isolate Sulfobacillus genomes reveals diverse carbon, sulfur, nitrogen, and hydrogen metabolisms.</title>
        <authorList>
            <person name="Justice N.B."/>
            <person name="Norman A."/>
            <person name="Brown C.T."/>
            <person name="Singh A."/>
            <person name="Thomas B.C."/>
            <person name="Banfield J.F."/>
        </authorList>
    </citation>
    <scope>NUCLEOTIDE SEQUENCE [LARGE SCALE GENOMIC DNA]</scope>
    <source>
        <strain evidence="2">AMDSBA3</strain>
    </source>
</reference>
<keyword evidence="1" id="KW-1133">Transmembrane helix</keyword>